<evidence type="ECO:0000313" key="2">
    <source>
        <dbReference type="Proteomes" id="UP001152622"/>
    </source>
</evidence>
<dbReference type="EMBL" id="JAINUF010000002">
    <property type="protein sequence ID" value="KAJ8376623.1"/>
    <property type="molecule type" value="Genomic_DNA"/>
</dbReference>
<accession>A0A9Q1JBE1</accession>
<evidence type="ECO:0000313" key="1">
    <source>
        <dbReference type="EMBL" id="KAJ8376623.1"/>
    </source>
</evidence>
<gene>
    <name evidence="1" type="ORF">SKAU_G00072030</name>
</gene>
<sequence length="110" mass="12711">MHWLLLTRPEGQEGKRFVAISARRHRCNPVGRKRQPPGQRPAFMRCRNAPLRRDRVADRASFQKGAARQFPNEQPPAEQAAFKRSAWRGTLCLWGVDTPLRRNRATDHVS</sequence>
<organism evidence="1 2">
    <name type="scientific">Synaphobranchus kaupii</name>
    <name type="common">Kaup's arrowtooth eel</name>
    <dbReference type="NCBI Taxonomy" id="118154"/>
    <lineage>
        <taxon>Eukaryota</taxon>
        <taxon>Metazoa</taxon>
        <taxon>Chordata</taxon>
        <taxon>Craniata</taxon>
        <taxon>Vertebrata</taxon>
        <taxon>Euteleostomi</taxon>
        <taxon>Actinopterygii</taxon>
        <taxon>Neopterygii</taxon>
        <taxon>Teleostei</taxon>
        <taxon>Anguilliformes</taxon>
        <taxon>Synaphobranchidae</taxon>
        <taxon>Synaphobranchus</taxon>
    </lineage>
</organism>
<protein>
    <submittedName>
        <fullName evidence="1">Uncharacterized protein</fullName>
    </submittedName>
</protein>
<keyword evidence="2" id="KW-1185">Reference proteome</keyword>
<proteinExistence type="predicted"/>
<reference evidence="1" key="1">
    <citation type="journal article" date="2023" name="Science">
        <title>Genome structures resolve the early diversification of teleost fishes.</title>
        <authorList>
            <person name="Parey E."/>
            <person name="Louis A."/>
            <person name="Montfort J."/>
            <person name="Bouchez O."/>
            <person name="Roques C."/>
            <person name="Iampietro C."/>
            <person name="Lluch J."/>
            <person name="Castinel A."/>
            <person name="Donnadieu C."/>
            <person name="Desvignes T."/>
            <person name="Floi Bucao C."/>
            <person name="Jouanno E."/>
            <person name="Wen M."/>
            <person name="Mejri S."/>
            <person name="Dirks R."/>
            <person name="Jansen H."/>
            <person name="Henkel C."/>
            <person name="Chen W.J."/>
            <person name="Zahm M."/>
            <person name="Cabau C."/>
            <person name="Klopp C."/>
            <person name="Thompson A.W."/>
            <person name="Robinson-Rechavi M."/>
            <person name="Braasch I."/>
            <person name="Lecointre G."/>
            <person name="Bobe J."/>
            <person name="Postlethwait J.H."/>
            <person name="Berthelot C."/>
            <person name="Roest Crollius H."/>
            <person name="Guiguen Y."/>
        </authorList>
    </citation>
    <scope>NUCLEOTIDE SEQUENCE</scope>
    <source>
        <strain evidence="1">WJC10195</strain>
    </source>
</reference>
<dbReference type="OrthoDB" id="10035882at2759"/>
<dbReference type="Proteomes" id="UP001152622">
    <property type="component" value="Chromosome 2"/>
</dbReference>
<comment type="caution">
    <text evidence="1">The sequence shown here is derived from an EMBL/GenBank/DDBJ whole genome shotgun (WGS) entry which is preliminary data.</text>
</comment>
<dbReference type="AlphaFoldDB" id="A0A9Q1JBE1"/>
<name>A0A9Q1JBE1_SYNKA</name>